<accession>A0ABQ0LEV7</accession>
<proteinExistence type="predicted"/>
<reference evidence="1" key="1">
    <citation type="submission" date="2014-09" db="EMBL/GenBank/DDBJ databases">
        <title>Genome sequence of the luminous mushroom Mycena chlorophos for searching fungal bioluminescence genes.</title>
        <authorList>
            <person name="Tanaka Y."/>
            <person name="Kasuga D."/>
            <person name="Oba Y."/>
            <person name="Hase S."/>
            <person name="Sato K."/>
            <person name="Oba Y."/>
            <person name="Sakakibara Y."/>
        </authorList>
    </citation>
    <scope>NUCLEOTIDE SEQUENCE</scope>
</reference>
<dbReference type="Proteomes" id="UP000815677">
    <property type="component" value="Unassembled WGS sequence"/>
</dbReference>
<dbReference type="EMBL" id="DF844513">
    <property type="protein sequence ID" value="GAT48371.1"/>
    <property type="molecule type" value="Genomic_DNA"/>
</dbReference>
<keyword evidence="2" id="KW-1185">Reference proteome</keyword>
<organism evidence="1 2">
    <name type="scientific">Mycena chlorophos</name>
    <name type="common">Agaric fungus</name>
    <name type="synonym">Agaricus chlorophos</name>
    <dbReference type="NCBI Taxonomy" id="658473"/>
    <lineage>
        <taxon>Eukaryota</taxon>
        <taxon>Fungi</taxon>
        <taxon>Dikarya</taxon>
        <taxon>Basidiomycota</taxon>
        <taxon>Agaricomycotina</taxon>
        <taxon>Agaricomycetes</taxon>
        <taxon>Agaricomycetidae</taxon>
        <taxon>Agaricales</taxon>
        <taxon>Marasmiineae</taxon>
        <taxon>Mycenaceae</taxon>
        <taxon>Mycena</taxon>
    </lineage>
</organism>
<gene>
    <name evidence="1" type="ORF">MCHLO_05785</name>
</gene>
<evidence type="ECO:0000313" key="2">
    <source>
        <dbReference type="Proteomes" id="UP000815677"/>
    </source>
</evidence>
<protein>
    <submittedName>
        <fullName evidence="1">Uncharacterized protein</fullName>
    </submittedName>
</protein>
<name>A0ABQ0LEV7_MYCCL</name>
<sequence length="361" mass="40264">MSPDIASFVKGLSSASGGAVVVDASQSYDLQVLTRHFHFETTNSPQASPNVSIVLDEPTRCHSRATILSPERVLPSIEHRLQTVSLPFIVVIDNFRGLTLLSKFPLSVFLHFPPPLMTVSRTTRQRALANELAKLNPRPSLDPATVNAIVALIAPDETFPPFMKHDALLHDFDASQKHIYHSNGYRRCVVRYFRERMEELGSDAKTTIELPKVPPTCTSVSGLQKHIDLYAVYSALNASYSFCSEYIQAHNEIGSPTYLAYTEAQEAQKAALAVPLVYDPTIWREWIRKYLDEHDTWENSGHGPVLGAWSAFYRRSGGDESLRSLYKANFTSIWQIAKECGYKVRTGFPVDGDDGDNGGDE</sequence>
<evidence type="ECO:0000313" key="1">
    <source>
        <dbReference type="EMBL" id="GAT48371.1"/>
    </source>
</evidence>